<evidence type="ECO:0000313" key="3">
    <source>
        <dbReference type="Proteomes" id="UP001597111"/>
    </source>
</evidence>
<keyword evidence="3" id="KW-1185">Reference proteome</keyword>
<dbReference type="InterPro" id="IPR051720">
    <property type="entry name" value="rRNA_MeTrfase/Polyamine_Synth"/>
</dbReference>
<evidence type="ECO:0000313" key="2">
    <source>
        <dbReference type="EMBL" id="MFD1525986.1"/>
    </source>
</evidence>
<dbReference type="InterPro" id="IPR029063">
    <property type="entry name" value="SAM-dependent_MTases_sf"/>
</dbReference>
<proteinExistence type="predicted"/>
<sequence length="206" mass="22078">MGKRALAERLHGLAGFRDPDVALEQYPTPPDLAAHLLHLADLQGDIAGRTVLDLGAGTGLLALAAACRDPARVLGLERDADALAVARENERAVAPETAVDWLRADATHPPLPANSVATAVTNPPFGAQSGNEGADRAFLQTAASVAGVSYSIHNAGSREFVESFADDEGGEVTHAFAAEFEIPRLYEHHERERAEIEVEVFRIEWR</sequence>
<reference evidence="2 3" key="1">
    <citation type="journal article" date="2019" name="Int. J. Syst. Evol. Microbiol.">
        <title>The Global Catalogue of Microorganisms (GCM) 10K type strain sequencing project: providing services to taxonomists for standard genome sequencing and annotation.</title>
        <authorList>
            <consortium name="The Broad Institute Genomics Platform"/>
            <consortium name="The Broad Institute Genome Sequencing Center for Infectious Disease"/>
            <person name="Wu L."/>
            <person name="Ma J."/>
        </authorList>
    </citation>
    <scope>NUCLEOTIDE SEQUENCE [LARGE SCALE GENOMIC DNA]</scope>
    <source>
        <strain evidence="2 3">CGMCC 1.12285</strain>
    </source>
</reference>
<dbReference type="PANTHER" id="PTHR23290">
    <property type="entry name" value="RRNA N6-ADENOSINE-METHYLTRANSFERASE METTL5"/>
    <property type="match status" value="1"/>
</dbReference>
<dbReference type="SUPFAM" id="SSF53335">
    <property type="entry name" value="S-adenosyl-L-methionine-dependent methyltransferases"/>
    <property type="match status" value="1"/>
</dbReference>
<dbReference type="Proteomes" id="UP001597111">
    <property type="component" value="Unassembled WGS sequence"/>
</dbReference>
<organism evidence="2 3">
    <name type="scientific">Halolamina salina</name>
    <dbReference type="NCBI Taxonomy" id="1220023"/>
    <lineage>
        <taxon>Archaea</taxon>
        <taxon>Methanobacteriati</taxon>
        <taxon>Methanobacteriota</taxon>
        <taxon>Stenosarchaea group</taxon>
        <taxon>Halobacteria</taxon>
        <taxon>Halobacteriales</taxon>
        <taxon>Haloferacaceae</taxon>
    </lineage>
</organism>
<dbReference type="Pfam" id="PF05175">
    <property type="entry name" value="MTS"/>
    <property type="match status" value="1"/>
</dbReference>
<protein>
    <submittedName>
        <fullName evidence="2">METTL5 family protein</fullName>
    </submittedName>
</protein>
<evidence type="ECO:0000259" key="1">
    <source>
        <dbReference type="Pfam" id="PF05175"/>
    </source>
</evidence>
<dbReference type="RefSeq" id="WP_379818311.1">
    <property type="nucleotide sequence ID" value="NZ_JBHUDH010000056.1"/>
</dbReference>
<dbReference type="AlphaFoldDB" id="A0ABD6B5Z2"/>
<gene>
    <name evidence="2" type="ORF">ACFR9S_06655</name>
</gene>
<feature type="domain" description="Methyltransferase small" evidence="1">
    <location>
        <begin position="33"/>
        <end position="143"/>
    </location>
</feature>
<dbReference type="PANTHER" id="PTHR23290:SF0">
    <property type="entry name" value="RRNA N6-ADENOSINE-METHYLTRANSFERASE METTL5"/>
    <property type="match status" value="1"/>
</dbReference>
<comment type="caution">
    <text evidence="2">The sequence shown here is derived from an EMBL/GenBank/DDBJ whole genome shotgun (WGS) entry which is preliminary data.</text>
</comment>
<dbReference type="CDD" id="cd02440">
    <property type="entry name" value="AdoMet_MTases"/>
    <property type="match status" value="1"/>
</dbReference>
<dbReference type="EMBL" id="JBHUDH010000056">
    <property type="protein sequence ID" value="MFD1525986.1"/>
    <property type="molecule type" value="Genomic_DNA"/>
</dbReference>
<name>A0ABD6B5Z2_9EURY</name>
<dbReference type="InterPro" id="IPR007848">
    <property type="entry name" value="Small_mtfrase_dom"/>
</dbReference>
<dbReference type="GO" id="GO:0016740">
    <property type="term" value="F:transferase activity"/>
    <property type="evidence" value="ECO:0007669"/>
    <property type="project" value="UniProtKB-ARBA"/>
</dbReference>
<dbReference type="Gene3D" id="3.40.50.150">
    <property type="entry name" value="Vaccinia Virus protein VP39"/>
    <property type="match status" value="1"/>
</dbReference>
<accession>A0ABD6B5Z2</accession>